<keyword evidence="2" id="KW-1185">Reference proteome</keyword>
<evidence type="ECO:0000313" key="2">
    <source>
        <dbReference type="Proteomes" id="UP000582643"/>
    </source>
</evidence>
<dbReference type="EMBL" id="JACHJY010000001">
    <property type="protein sequence ID" value="MBB4979730.1"/>
    <property type="molecule type" value="Genomic_DNA"/>
</dbReference>
<dbReference type="Proteomes" id="UP000582643">
    <property type="component" value="Unassembled WGS sequence"/>
</dbReference>
<organism evidence="1 2">
    <name type="scientific">Streptomyces nymphaeiformis</name>
    <dbReference type="NCBI Taxonomy" id="2663842"/>
    <lineage>
        <taxon>Bacteria</taxon>
        <taxon>Bacillati</taxon>
        <taxon>Actinomycetota</taxon>
        <taxon>Actinomycetes</taxon>
        <taxon>Kitasatosporales</taxon>
        <taxon>Streptomycetaceae</taxon>
        <taxon>Streptomyces</taxon>
    </lineage>
</organism>
<sequence length="58" mass="6127">MHAKAVPYRSSSCRIGTHHECAQSSPSLAPVGVPVIYEACDCPCHPPAGREAPKEVTP</sequence>
<reference evidence="1 2" key="1">
    <citation type="submission" date="2020-08" db="EMBL/GenBank/DDBJ databases">
        <title>Genomic Encyclopedia of Type Strains, Phase III (KMG-III): the genomes of soil and plant-associated and newly described type strains.</title>
        <authorList>
            <person name="Whitman W."/>
        </authorList>
    </citation>
    <scope>NUCLEOTIDE SEQUENCE [LARGE SCALE GENOMIC DNA]</scope>
    <source>
        <strain evidence="1 2">SFB5A</strain>
    </source>
</reference>
<comment type="caution">
    <text evidence="1">The sequence shown here is derived from an EMBL/GenBank/DDBJ whole genome shotgun (WGS) entry which is preliminary data.</text>
</comment>
<gene>
    <name evidence="1" type="ORF">GGE06_000618</name>
</gene>
<name>A0A7W7X9C7_9ACTN</name>
<dbReference type="AlphaFoldDB" id="A0A7W7X9C7"/>
<protein>
    <submittedName>
        <fullName evidence="1">Uncharacterized protein</fullName>
    </submittedName>
</protein>
<accession>A0A7W7X9C7</accession>
<evidence type="ECO:0000313" key="1">
    <source>
        <dbReference type="EMBL" id="MBB4979730.1"/>
    </source>
</evidence>
<proteinExistence type="predicted"/>